<sequence length="255" mass="29468">MLQSNNSDSNTIKYINLQNGIEIEEISTYPLNNIIIYKERKNNKTIRSFTYIIEEGVYPSHNILVTTGSPNKKLAKKIPDNYIAITTWGRGPLVFGLQLETLNKIRKTEKRLHTIKPAIQCSDKTLMNRARKMGTLLQSSFNNEARSKYYIEDKVNLKSVDFSVDKYNYHIDFNPIQENQKIQSLVQTIDQNKISRDSYRNLTIDEPNLPREWALFTSSETPHSTPRILCLLLVLNSEASELVEFMAPKPEKIKL</sequence>
<reference evidence="1" key="1">
    <citation type="submission" date="2021-06" db="EMBL/GenBank/DDBJ databases">
        <authorList>
            <person name="Kallberg Y."/>
            <person name="Tangrot J."/>
            <person name="Rosling A."/>
        </authorList>
    </citation>
    <scope>NUCLEOTIDE SEQUENCE</scope>
    <source>
        <strain evidence="1">MA453B</strain>
    </source>
</reference>
<evidence type="ECO:0000313" key="2">
    <source>
        <dbReference type="Proteomes" id="UP000789405"/>
    </source>
</evidence>
<name>A0A9N9HVP7_9GLOM</name>
<dbReference type="EMBL" id="CAJVPY010009413">
    <property type="protein sequence ID" value="CAG8708466.1"/>
    <property type="molecule type" value="Genomic_DNA"/>
</dbReference>
<accession>A0A9N9HVP7</accession>
<gene>
    <name evidence="1" type="ORF">DERYTH_LOCUS13424</name>
</gene>
<dbReference type="AlphaFoldDB" id="A0A9N9HVP7"/>
<feature type="non-terminal residue" evidence="1">
    <location>
        <position position="255"/>
    </location>
</feature>
<comment type="caution">
    <text evidence="1">The sequence shown here is derived from an EMBL/GenBank/DDBJ whole genome shotgun (WGS) entry which is preliminary data.</text>
</comment>
<evidence type="ECO:0000313" key="1">
    <source>
        <dbReference type="EMBL" id="CAG8708466.1"/>
    </source>
</evidence>
<proteinExistence type="predicted"/>
<organism evidence="1 2">
    <name type="scientific">Dentiscutata erythropus</name>
    <dbReference type="NCBI Taxonomy" id="1348616"/>
    <lineage>
        <taxon>Eukaryota</taxon>
        <taxon>Fungi</taxon>
        <taxon>Fungi incertae sedis</taxon>
        <taxon>Mucoromycota</taxon>
        <taxon>Glomeromycotina</taxon>
        <taxon>Glomeromycetes</taxon>
        <taxon>Diversisporales</taxon>
        <taxon>Gigasporaceae</taxon>
        <taxon>Dentiscutata</taxon>
    </lineage>
</organism>
<protein>
    <submittedName>
        <fullName evidence="1">5384_t:CDS:1</fullName>
    </submittedName>
</protein>
<dbReference type="Proteomes" id="UP000789405">
    <property type="component" value="Unassembled WGS sequence"/>
</dbReference>
<dbReference type="OrthoDB" id="2447843at2759"/>
<keyword evidence="2" id="KW-1185">Reference proteome</keyword>